<dbReference type="Pfam" id="PF07679">
    <property type="entry name" value="I-set"/>
    <property type="match status" value="1"/>
</dbReference>
<evidence type="ECO:0000256" key="2">
    <source>
        <dbReference type="ARBA" id="ARBA00022692"/>
    </source>
</evidence>
<dbReference type="SMART" id="SM00408">
    <property type="entry name" value="IGc2"/>
    <property type="match status" value="4"/>
</dbReference>
<dbReference type="InterPro" id="IPR007110">
    <property type="entry name" value="Ig-like_dom"/>
</dbReference>
<keyword evidence="11" id="KW-1185">Reference proteome</keyword>
<dbReference type="PANTHER" id="PTHR12035">
    <property type="entry name" value="SIALIC ACID BINDING IMMUNOGLOBULIN-LIKE LECTIN"/>
    <property type="match status" value="1"/>
</dbReference>
<evidence type="ECO:0000256" key="3">
    <source>
        <dbReference type="ARBA" id="ARBA00022734"/>
    </source>
</evidence>
<feature type="transmembrane region" description="Helical" evidence="8">
    <location>
        <begin position="792"/>
        <end position="814"/>
    </location>
</feature>
<dbReference type="SMART" id="SM00409">
    <property type="entry name" value="IG"/>
    <property type="match status" value="6"/>
</dbReference>
<evidence type="ECO:0000256" key="5">
    <source>
        <dbReference type="ARBA" id="ARBA00022989"/>
    </source>
</evidence>
<dbReference type="InterPro" id="IPR003599">
    <property type="entry name" value="Ig_sub"/>
</dbReference>
<comment type="caution">
    <text evidence="10">The sequence shown here is derived from an EMBL/GenBank/DDBJ whole genome shotgun (WGS) entry which is preliminary data.</text>
</comment>
<keyword evidence="6 8" id="KW-0472">Membrane</keyword>
<dbReference type="Pfam" id="PF07686">
    <property type="entry name" value="V-set"/>
    <property type="match status" value="1"/>
</dbReference>
<dbReference type="InterPro" id="IPR036179">
    <property type="entry name" value="Ig-like_dom_sf"/>
</dbReference>
<comment type="subcellular location">
    <subcellularLocation>
        <location evidence="1">Membrane</location>
        <topology evidence="1">Single-pass type I membrane protein</topology>
    </subcellularLocation>
</comment>
<evidence type="ECO:0000256" key="4">
    <source>
        <dbReference type="ARBA" id="ARBA00022889"/>
    </source>
</evidence>
<dbReference type="Proteomes" id="UP001352852">
    <property type="component" value="Unassembled WGS sequence"/>
</dbReference>
<organism evidence="10 11">
    <name type="scientific">Characodon lateralis</name>
    <dbReference type="NCBI Taxonomy" id="208331"/>
    <lineage>
        <taxon>Eukaryota</taxon>
        <taxon>Metazoa</taxon>
        <taxon>Chordata</taxon>
        <taxon>Craniata</taxon>
        <taxon>Vertebrata</taxon>
        <taxon>Euteleostomi</taxon>
        <taxon>Actinopterygii</taxon>
        <taxon>Neopterygii</taxon>
        <taxon>Teleostei</taxon>
        <taxon>Neoteleostei</taxon>
        <taxon>Acanthomorphata</taxon>
        <taxon>Ovalentaria</taxon>
        <taxon>Atherinomorphae</taxon>
        <taxon>Cyprinodontiformes</taxon>
        <taxon>Goodeidae</taxon>
        <taxon>Characodon</taxon>
    </lineage>
</organism>
<dbReference type="SUPFAM" id="SSF48726">
    <property type="entry name" value="Immunoglobulin"/>
    <property type="match status" value="6"/>
</dbReference>
<dbReference type="InterPro" id="IPR003598">
    <property type="entry name" value="Ig_sub2"/>
</dbReference>
<protein>
    <recommendedName>
        <fullName evidence="9">Ig-like domain-containing protein</fullName>
    </recommendedName>
</protein>
<feature type="domain" description="Ig-like" evidence="9">
    <location>
        <begin position="193"/>
        <end position="293"/>
    </location>
</feature>
<accession>A0ABU7D790</accession>
<dbReference type="InterPro" id="IPR013098">
    <property type="entry name" value="Ig_I-set"/>
</dbReference>
<dbReference type="PROSITE" id="PS50835">
    <property type="entry name" value="IG_LIKE"/>
    <property type="match status" value="5"/>
</dbReference>
<evidence type="ECO:0000256" key="8">
    <source>
        <dbReference type="SAM" id="Phobius"/>
    </source>
</evidence>
<evidence type="ECO:0000259" key="9">
    <source>
        <dbReference type="PROSITE" id="PS50835"/>
    </source>
</evidence>
<gene>
    <name evidence="10" type="ORF">CHARACLAT_009305</name>
</gene>
<keyword evidence="3" id="KW-0430">Lectin</keyword>
<keyword evidence="2 8" id="KW-0812">Transmembrane</keyword>
<dbReference type="CDD" id="cd00096">
    <property type="entry name" value="Ig"/>
    <property type="match status" value="2"/>
</dbReference>
<keyword evidence="4" id="KW-0130">Cell adhesion</keyword>
<evidence type="ECO:0000256" key="1">
    <source>
        <dbReference type="ARBA" id="ARBA00004479"/>
    </source>
</evidence>
<feature type="domain" description="Ig-like" evidence="9">
    <location>
        <begin position="501"/>
        <end position="591"/>
    </location>
</feature>
<evidence type="ECO:0000256" key="6">
    <source>
        <dbReference type="ARBA" id="ARBA00023136"/>
    </source>
</evidence>
<name>A0ABU7D790_9TELE</name>
<evidence type="ECO:0000313" key="11">
    <source>
        <dbReference type="Proteomes" id="UP001352852"/>
    </source>
</evidence>
<feature type="domain" description="Ig-like" evidence="9">
    <location>
        <begin position="300"/>
        <end position="386"/>
    </location>
</feature>
<dbReference type="Pfam" id="PF13927">
    <property type="entry name" value="Ig_3"/>
    <property type="match status" value="3"/>
</dbReference>
<reference evidence="10 11" key="1">
    <citation type="submission" date="2021-06" db="EMBL/GenBank/DDBJ databases">
        <authorList>
            <person name="Palmer J.M."/>
        </authorList>
    </citation>
    <scope>NUCLEOTIDE SEQUENCE [LARGE SCALE GENOMIC DNA]</scope>
    <source>
        <strain evidence="10 11">CL_MEX2019</strain>
        <tissue evidence="10">Muscle</tissue>
    </source>
</reference>
<dbReference type="PANTHER" id="PTHR12035:SF128">
    <property type="entry name" value="BRANCHED CHAIN KETO ACID DEHYDROGENASE E1 SUBUNIT BETA,-LIKE-RELATED"/>
    <property type="match status" value="1"/>
</dbReference>
<dbReference type="Gene3D" id="2.60.40.10">
    <property type="entry name" value="Immunoglobulins"/>
    <property type="match status" value="7"/>
</dbReference>
<sequence>MEKKRGRIGSRHLAYSASDLCRPGLTISFCKVENVILVATCVNQKQAHSFVFSFSSTGALGRETYCQITDYCVTLTNNTAEAGLCAVIPCSFTSPFKPKHIIWYKCDEIQCLDSHLVFHSDKNNENVQVGFKGRVSLLEPDVTQKNCSIMINDLKESDFGSYQLRVEGYELKDKFTYTVKKTTLSLSDLNQKPKVMIPPLTEGQQDSLTCTAPDFCSGLPPKITWMWGGKDEIESNLPGNITVYLETETVTNFTQRHRSILTFNSSAKYHNRKITCKVSFKGDKTTEETRTLNVNYRRKPQIYGKTTIMEGDDLNLTCSVDSVPASVIKWTKSGMESINILRKADNSTVMYLQENSGNVSFSIINVTAKEAGRYICTATYQNVNITEKIHVKVTYLRKPQISGRTTVKEGDVLNLTCSTDSFPPAVIKWTKFKTKTNLQRSNSRKSYNSSKNILKRKHGNGSFFIYNVTAEDAGLYICTVKHQTNNLKEEINVKVTYVRKPKITGSTTVNEREVLNLTCSVDSFPPSVINLTKFERKSNLQSNITSTLQNSREQSGITTFSITDVAAEDAGLYICTAKHQNRTLSELFNVTVTYTRLPKIIGNPNIKEGDVLNLTCIVDSFPPSFITWTTLSASINPNNRTSFLNSTGSATLVILNMTVEDSAEYVCTATHMNNTVTEYVDIKVTRFPKVLNGSGCLLQSDVLTCVCISEGFPLPTIKWPMLNNHTRYSVINMVSNHTVNSTVTMTIKTHGNISIDCFSSNENGEAKEKLRVQQDWPKNEVKEHTTNLRKSFTLEIVIAFSTGLLLSAIIFCLFMKVYRKKEKKSGNLDQSLEMVSPLMSNGQAVQGGRLHRGVEKGPLAAAPEATNGLKELVYASVDFSLLSRIPRKLVKSSESTNTEYAEIKTNMEKGRDPGKMMIEEYSEMKNYVEEVKDEAEEPVYSNAKDLINES</sequence>
<comment type="similarity">
    <text evidence="7">Belongs to the immunoglobulin superfamily. SIGLEC (sialic acid binding Ig-like lectin) family.</text>
</comment>
<evidence type="ECO:0000256" key="7">
    <source>
        <dbReference type="ARBA" id="ARBA00038361"/>
    </source>
</evidence>
<keyword evidence="5 8" id="KW-1133">Transmembrane helix</keyword>
<dbReference type="InterPro" id="IPR013783">
    <property type="entry name" value="Ig-like_fold"/>
</dbReference>
<evidence type="ECO:0000313" key="10">
    <source>
        <dbReference type="EMBL" id="MED6270350.1"/>
    </source>
</evidence>
<proteinExistence type="inferred from homology"/>
<dbReference type="InterPro" id="IPR013106">
    <property type="entry name" value="Ig_V-set"/>
</dbReference>
<feature type="domain" description="Ig-like" evidence="9">
    <location>
        <begin position="399"/>
        <end position="494"/>
    </location>
</feature>
<dbReference type="EMBL" id="JAHUTJ010016958">
    <property type="protein sequence ID" value="MED6270350.1"/>
    <property type="molecule type" value="Genomic_DNA"/>
</dbReference>
<feature type="domain" description="Ig-like" evidence="9">
    <location>
        <begin position="598"/>
        <end position="685"/>
    </location>
</feature>
<dbReference type="InterPro" id="IPR051036">
    <property type="entry name" value="SIGLEC"/>
</dbReference>